<feature type="transmembrane region" description="Helical" evidence="1">
    <location>
        <begin position="81"/>
        <end position="103"/>
    </location>
</feature>
<keyword evidence="1" id="KW-1133">Transmembrane helix</keyword>
<protein>
    <submittedName>
        <fullName evidence="3">TIGR03943 family protein</fullName>
    </submittedName>
</protein>
<organism evidence="3 4">
    <name type="scientific">Actinoallomurus liliacearum</name>
    <dbReference type="NCBI Taxonomy" id="1080073"/>
    <lineage>
        <taxon>Bacteria</taxon>
        <taxon>Bacillati</taxon>
        <taxon>Actinomycetota</taxon>
        <taxon>Actinomycetes</taxon>
        <taxon>Streptosporangiales</taxon>
        <taxon>Thermomonosporaceae</taxon>
        <taxon>Actinoallomurus</taxon>
    </lineage>
</organism>
<dbReference type="EMBL" id="BAABHJ010000005">
    <property type="protein sequence ID" value="GAA4605452.1"/>
    <property type="molecule type" value="Genomic_DNA"/>
</dbReference>
<comment type="caution">
    <text evidence="3">The sequence shown here is derived from an EMBL/GenBank/DDBJ whole genome shotgun (WGS) entry which is preliminary data.</text>
</comment>
<dbReference type="RefSeq" id="WP_345351540.1">
    <property type="nucleotide sequence ID" value="NZ_BAABHJ010000005.1"/>
</dbReference>
<gene>
    <name evidence="3" type="ORF">GCM10023195_18910</name>
</gene>
<reference evidence="4" key="1">
    <citation type="journal article" date="2019" name="Int. J. Syst. Evol. Microbiol.">
        <title>The Global Catalogue of Microorganisms (GCM) 10K type strain sequencing project: providing services to taxonomists for standard genome sequencing and annotation.</title>
        <authorList>
            <consortium name="The Broad Institute Genomics Platform"/>
            <consortium name="The Broad Institute Genome Sequencing Center for Infectious Disease"/>
            <person name="Wu L."/>
            <person name="Ma J."/>
        </authorList>
    </citation>
    <scope>NUCLEOTIDE SEQUENCE [LARGE SCALE GENOMIC DNA]</scope>
    <source>
        <strain evidence="4">JCM 17938</strain>
    </source>
</reference>
<name>A0ABP8TDR7_9ACTN</name>
<sequence length="239" mass="25365">MRKAAQNVALLAAGGALLWITLAGHEYLNYVRPGFRIPLIATGAVLCALGVLGIATSWRHTDAETSDGTAPGHDHSHGPRAAWLLLLPPLVIAAIAPAALGSFTASRAINQTPPPTGHNLAALSTSGPARISLTEFTARAFQAKAGHDTLTGHRVTLTGFARPAGPDRWQLIRLRMTCCAADAVPMTIVIKNAPQPRPGTWVQVTGTWSPAWAHINRIALPQLIATDQQRITEPADPYE</sequence>
<evidence type="ECO:0000256" key="1">
    <source>
        <dbReference type="SAM" id="Phobius"/>
    </source>
</evidence>
<keyword evidence="4" id="KW-1185">Reference proteome</keyword>
<dbReference type="InterPro" id="IPR048447">
    <property type="entry name" value="DUF1980_C"/>
</dbReference>
<evidence type="ECO:0000259" key="2">
    <source>
        <dbReference type="Pfam" id="PF21537"/>
    </source>
</evidence>
<feature type="transmembrane region" description="Helical" evidence="1">
    <location>
        <begin position="39"/>
        <end position="60"/>
    </location>
</feature>
<evidence type="ECO:0000313" key="3">
    <source>
        <dbReference type="EMBL" id="GAA4605452.1"/>
    </source>
</evidence>
<evidence type="ECO:0000313" key="4">
    <source>
        <dbReference type="Proteomes" id="UP001500212"/>
    </source>
</evidence>
<feature type="domain" description="DUF1980" evidence="2">
    <location>
        <begin position="148"/>
        <end position="238"/>
    </location>
</feature>
<dbReference type="NCBIfam" id="TIGR03943">
    <property type="entry name" value="TIGR03943 family putative permease subunit"/>
    <property type="match status" value="1"/>
</dbReference>
<keyword evidence="1" id="KW-0812">Transmembrane</keyword>
<dbReference type="Pfam" id="PF21537">
    <property type="entry name" value="DUF1980_C"/>
    <property type="match status" value="1"/>
</dbReference>
<dbReference type="Proteomes" id="UP001500212">
    <property type="component" value="Unassembled WGS sequence"/>
</dbReference>
<keyword evidence="1" id="KW-0472">Membrane</keyword>
<dbReference type="InterPro" id="IPR015402">
    <property type="entry name" value="DUF1980"/>
</dbReference>
<accession>A0ABP8TDR7</accession>
<proteinExistence type="predicted"/>